<proteinExistence type="inferred from homology"/>
<protein>
    <submittedName>
        <fullName evidence="10">Diacylglycerol kinase family lipid kinase</fullName>
    </submittedName>
</protein>
<evidence type="ECO:0000256" key="7">
    <source>
        <dbReference type="ARBA" id="ARBA00023209"/>
    </source>
</evidence>
<evidence type="ECO:0000256" key="8">
    <source>
        <dbReference type="ARBA" id="ARBA00023264"/>
    </source>
</evidence>
<keyword evidence="5 10" id="KW-0418">Kinase</keyword>
<dbReference type="Gene3D" id="2.60.200.40">
    <property type="match status" value="1"/>
</dbReference>
<dbReference type="Pfam" id="PF19279">
    <property type="entry name" value="YegS_C"/>
    <property type="match status" value="1"/>
</dbReference>
<dbReference type="PANTHER" id="PTHR12358:SF54">
    <property type="entry name" value="SPHINGOSINE KINASE RELATED PROTEIN"/>
    <property type="match status" value="1"/>
</dbReference>
<dbReference type="PANTHER" id="PTHR12358">
    <property type="entry name" value="SPHINGOSINE KINASE"/>
    <property type="match status" value="1"/>
</dbReference>
<dbReference type="GO" id="GO:0016301">
    <property type="term" value="F:kinase activity"/>
    <property type="evidence" value="ECO:0007669"/>
    <property type="project" value="UniProtKB-KW"/>
</dbReference>
<gene>
    <name evidence="10" type="ORF">H9712_07740</name>
</gene>
<evidence type="ECO:0000256" key="2">
    <source>
        <dbReference type="ARBA" id="ARBA00005983"/>
    </source>
</evidence>
<dbReference type="SUPFAM" id="SSF111331">
    <property type="entry name" value="NAD kinase/diacylglycerol kinase-like"/>
    <property type="match status" value="1"/>
</dbReference>
<evidence type="ECO:0000256" key="4">
    <source>
        <dbReference type="ARBA" id="ARBA00022741"/>
    </source>
</evidence>
<dbReference type="InterPro" id="IPR045540">
    <property type="entry name" value="YegS/DAGK_C"/>
</dbReference>
<comment type="caution">
    <text evidence="10">The sequence shown here is derived from an EMBL/GenBank/DDBJ whole genome shotgun (WGS) entry which is preliminary data.</text>
</comment>
<accession>A0A9D2MMH1</accession>
<reference evidence="10" key="2">
    <citation type="submission" date="2021-04" db="EMBL/GenBank/DDBJ databases">
        <authorList>
            <person name="Gilroy R."/>
        </authorList>
    </citation>
    <scope>NUCLEOTIDE SEQUENCE</scope>
    <source>
        <strain evidence="10">CHK192-8294</strain>
    </source>
</reference>
<keyword evidence="7" id="KW-0594">Phospholipid biosynthesis</keyword>
<dbReference type="InterPro" id="IPR050187">
    <property type="entry name" value="Lipid_Phosphate_FormReg"/>
</dbReference>
<comment type="cofactor">
    <cofactor evidence="1">
        <name>Mg(2+)</name>
        <dbReference type="ChEBI" id="CHEBI:18420"/>
    </cofactor>
</comment>
<dbReference type="PROSITE" id="PS50146">
    <property type="entry name" value="DAGK"/>
    <property type="match status" value="1"/>
</dbReference>
<keyword evidence="3" id="KW-0808">Transferase</keyword>
<comment type="similarity">
    <text evidence="2">Belongs to the diacylglycerol/lipid kinase family.</text>
</comment>
<dbReference type="InterPro" id="IPR016064">
    <property type="entry name" value="NAD/diacylglycerol_kinase_sf"/>
</dbReference>
<evidence type="ECO:0000313" key="11">
    <source>
        <dbReference type="Proteomes" id="UP000823921"/>
    </source>
</evidence>
<dbReference type="InterPro" id="IPR001206">
    <property type="entry name" value="Diacylglycerol_kinase_cat_dom"/>
</dbReference>
<dbReference type="GO" id="GO:0008654">
    <property type="term" value="P:phospholipid biosynthetic process"/>
    <property type="evidence" value="ECO:0007669"/>
    <property type="project" value="UniProtKB-KW"/>
</dbReference>
<keyword evidence="6" id="KW-0067">ATP-binding</keyword>
<keyword evidence="4" id="KW-0547">Nucleotide-binding</keyword>
<name>A0A9D2MMH1_9FIRM</name>
<evidence type="ECO:0000256" key="1">
    <source>
        <dbReference type="ARBA" id="ARBA00001946"/>
    </source>
</evidence>
<organism evidence="10 11">
    <name type="scientific">Candidatus Flavonifractor intestinigallinarum</name>
    <dbReference type="NCBI Taxonomy" id="2838586"/>
    <lineage>
        <taxon>Bacteria</taxon>
        <taxon>Bacillati</taxon>
        <taxon>Bacillota</taxon>
        <taxon>Clostridia</taxon>
        <taxon>Eubacteriales</taxon>
        <taxon>Oscillospiraceae</taxon>
        <taxon>Flavonifractor</taxon>
    </lineage>
</organism>
<dbReference type="AlphaFoldDB" id="A0A9D2MMH1"/>
<keyword evidence="7" id="KW-0444">Lipid biosynthesis</keyword>
<evidence type="ECO:0000256" key="6">
    <source>
        <dbReference type="ARBA" id="ARBA00022840"/>
    </source>
</evidence>
<dbReference type="EMBL" id="DWXO01000076">
    <property type="protein sequence ID" value="HJB80862.1"/>
    <property type="molecule type" value="Genomic_DNA"/>
</dbReference>
<dbReference type="SMART" id="SM00046">
    <property type="entry name" value="DAGKc"/>
    <property type="match status" value="1"/>
</dbReference>
<sequence>MNPHAGKFDRSQEMLEKIRHMMAGRREEWSAVRTQGPGHAVALVEEAARQGDELRVYACGGDGTLNEVVNGAAGRDHVAVTHCPMGSGNDFLRIFGQDAGRFWQLDQLLDAPQTAMDLIECNGRYALNVCSVGFDARICFGAAYFKKLPLVSGTAAYQLSALRTIIRGIHLPYQVEIDRETMPGERFTLLCACNGRYYGGGFNPSPTAMPDDGALDFIVIPAVSRFTVLALIKKFARGEIGEIPQAILRRGRTMNVICDRKTAVNVDGELVEGTDLSIRLSDQKVQFFYPAGATWQGATPRQMAGTAT</sequence>
<dbReference type="GO" id="GO:0005524">
    <property type="term" value="F:ATP binding"/>
    <property type="evidence" value="ECO:0007669"/>
    <property type="project" value="UniProtKB-KW"/>
</dbReference>
<dbReference type="Proteomes" id="UP000823921">
    <property type="component" value="Unassembled WGS sequence"/>
</dbReference>
<evidence type="ECO:0000313" key="10">
    <source>
        <dbReference type="EMBL" id="HJB80862.1"/>
    </source>
</evidence>
<evidence type="ECO:0000256" key="3">
    <source>
        <dbReference type="ARBA" id="ARBA00022679"/>
    </source>
</evidence>
<dbReference type="InterPro" id="IPR017438">
    <property type="entry name" value="ATP-NAD_kinase_N"/>
</dbReference>
<reference evidence="10" key="1">
    <citation type="journal article" date="2021" name="PeerJ">
        <title>Extensive microbial diversity within the chicken gut microbiome revealed by metagenomics and culture.</title>
        <authorList>
            <person name="Gilroy R."/>
            <person name="Ravi A."/>
            <person name="Getino M."/>
            <person name="Pursley I."/>
            <person name="Horton D.L."/>
            <person name="Alikhan N.F."/>
            <person name="Baker D."/>
            <person name="Gharbi K."/>
            <person name="Hall N."/>
            <person name="Watson M."/>
            <person name="Adriaenssens E.M."/>
            <person name="Foster-Nyarko E."/>
            <person name="Jarju S."/>
            <person name="Secka A."/>
            <person name="Antonio M."/>
            <person name="Oren A."/>
            <person name="Chaudhuri R.R."/>
            <person name="La Ragione R."/>
            <person name="Hildebrand F."/>
            <person name="Pallen M.J."/>
        </authorList>
    </citation>
    <scope>NUCLEOTIDE SEQUENCE</scope>
    <source>
        <strain evidence="10">CHK192-8294</strain>
    </source>
</reference>
<keyword evidence="7" id="KW-0443">Lipid metabolism</keyword>
<dbReference type="Pfam" id="PF00781">
    <property type="entry name" value="DAGK_cat"/>
    <property type="match status" value="1"/>
</dbReference>
<feature type="domain" description="DAGKc" evidence="9">
    <location>
        <begin position="1"/>
        <end position="125"/>
    </location>
</feature>
<evidence type="ECO:0000256" key="5">
    <source>
        <dbReference type="ARBA" id="ARBA00022777"/>
    </source>
</evidence>
<evidence type="ECO:0000259" key="9">
    <source>
        <dbReference type="PROSITE" id="PS50146"/>
    </source>
</evidence>
<keyword evidence="8" id="KW-1208">Phospholipid metabolism</keyword>
<dbReference type="Gene3D" id="3.40.50.10330">
    <property type="entry name" value="Probable inorganic polyphosphate/atp-NAD kinase, domain 1"/>
    <property type="match status" value="1"/>
</dbReference>